<protein>
    <submittedName>
        <fullName evidence="1">Uncharacterized protein</fullName>
    </submittedName>
</protein>
<proteinExistence type="predicted"/>
<comment type="caution">
    <text evidence="1">The sequence shown here is derived from an EMBL/GenBank/DDBJ whole genome shotgun (WGS) entry which is preliminary data.</text>
</comment>
<dbReference type="AlphaFoldDB" id="A0A699S7C8"/>
<organism evidence="1">
    <name type="scientific">Tanacetum cinerariifolium</name>
    <name type="common">Dalmatian daisy</name>
    <name type="synonym">Chrysanthemum cinerariifolium</name>
    <dbReference type="NCBI Taxonomy" id="118510"/>
    <lineage>
        <taxon>Eukaryota</taxon>
        <taxon>Viridiplantae</taxon>
        <taxon>Streptophyta</taxon>
        <taxon>Embryophyta</taxon>
        <taxon>Tracheophyta</taxon>
        <taxon>Spermatophyta</taxon>
        <taxon>Magnoliopsida</taxon>
        <taxon>eudicotyledons</taxon>
        <taxon>Gunneridae</taxon>
        <taxon>Pentapetalae</taxon>
        <taxon>asterids</taxon>
        <taxon>campanulids</taxon>
        <taxon>Asterales</taxon>
        <taxon>Asteraceae</taxon>
        <taxon>Asteroideae</taxon>
        <taxon>Anthemideae</taxon>
        <taxon>Anthemidinae</taxon>
        <taxon>Tanacetum</taxon>
    </lineage>
</organism>
<name>A0A699S7C8_TANCI</name>
<dbReference type="EMBL" id="BKCJ011141488">
    <property type="protein sequence ID" value="GFC93145.1"/>
    <property type="molecule type" value="Genomic_DNA"/>
</dbReference>
<gene>
    <name evidence="1" type="ORF">Tci_865115</name>
</gene>
<reference evidence="1" key="1">
    <citation type="journal article" date="2019" name="Sci. Rep.">
        <title>Draft genome of Tanacetum cinerariifolium, the natural source of mosquito coil.</title>
        <authorList>
            <person name="Yamashiro T."/>
            <person name="Shiraishi A."/>
            <person name="Satake H."/>
            <person name="Nakayama K."/>
        </authorList>
    </citation>
    <scope>NUCLEOTIDE SEQUENCE</scope>
</reference>
<sequence length="179" mass="20521">MGIHDFLCLPEWTDTEVQEEPHHDIRLKVLAPEGITADDAATPSVGVTRPRPSFGLVPSFRDVSRDAIHVDFFPFFAGPYYATYPEGDVAESYKFTRKEWDAPYRPTFRVLTKEVFKDSTICKTMVDQFPTSREMVRVESLSDDQLTAKMSMLHCMMILHGGELLAYMLLTNFRLKGYE</sequence>
<accession>A0A699S7C8</accession>
<evidence type="ECO:0000313" key="1">
    <source>
        <dbReference type="EMBL" id="GFC93145.1"/>
    </source>
</evidence>